<dbReference type="EMBL" id="JAAXMD010000298">
    <property type="protein sequence ID" value="NKQ27616.1"/>
    <property type="molecule type" value="Genomic_DNA"/>
</dbReference>
<dbReference type="InterPro" id="IPR033199">
    <property type="entry name" value="DDAH-like"/>
</dbReference>
<dbReference type="NCBIfam" id="NF045659">
    <property type="entry name" value="DiMArgaseDdahMtb"/>
    <property type="match status" value="1"/>
</dbReference>
<organism evidence="3 4">
    <name type="scientific">Streptomyces galbus</name>
    <dbReference type="NCBI Taxonomy" id="33898"/>
    <lineage>
        <taxon>Bacteria</taxon>
        <taxon>Bacillati</taxon>
        <taxon>Actinomycetota</taxon>
        <taxon>Actinomycetes</taxon>
        <taxon>Kitasatosporales</taxon>
        <taxon>Streptomycetaceae</taxon>
        <taxon>Streptomyces</taxon>
    </lineage>
</organism>
<dbReference type="SUPFAM" id="SSF55909">
    <property type="entry name" value="Pentein"/>
    <property type="match status" value="1"/>
</dbReference>
<accession>A0ABX1IPP7</accession>
<dbReference type="PANTHER" id="PTHR12737">
    <property type="entry name" value="DIMETHYLARGININE DIMETHYLAMINOHYDROLASE"/>
    <property type="match status" value="1"/>
</dbReference>
<evidence type="ECO:0000256" key="1">
    <source>
        <dbReference type="ARBA" id="ARBA00008532"/>
    </source>
</evidence>
<comment type="similarity">
    <text evidence="1">Belongs to the DDAH family.</text>
</comment>
<reference evidence="3 4" key="1">
    <citation type="submission" date="2020-04" db="EMBL/GenBank/DDBJ databases">
        <title>Genome sequence of Streptomyces galbus strain I339.</title>
        <authorList>
            <person name="Silva E.A.N."/>
            <person name="Merces M."/>
            <person name="Castelo Branco A.P.O.T."/>
            <person name="Vasconcelos P.C."/>
            <person name="Costa N.P."/>
            <person name="Marinho G.C.S."/>
            <person name="Oliveira C.J.B."/>
            <person name="Araujo D."/>
            <person name="Rodrigues Junior V.S."/>
            <person name="Almeida R."/>
            <person name="Silva Filho U.R."/>
            <person name="Andrade A.S.A."/>
            <person name="Cibulski S.P."/>
        </authorList>
    </citation>
    <scope>NUCLEOTIDE SEQUENCE [LARGE SCALE GENOMIC DNA]</scope>
    <source>
        <strain evidence="3 4">I339</strain>
    </source>
</reference>
<name>A0ABX1IPP7_STRGB</name>
<protein>
    <submittedName>
        <fullName evidence="3">Amidinotransferase</fullName>
    </submittedName>
</protein>
<evidence type="ECO:0000256" key="2">
    <source>
        <dbReference type="ARBA" id="ARBA00022801"/>
    </source>
</evidence>
<sequence>MCRPTHFDVTYSINPWMDPGRPTSAEAGLGQWKRLHDVFVGLGHEVELIDPVPGLPDMVFAANGATVVDGKVLVARFRHPQRTDEAQAYLDWFGRGDWSEVRQAEYVNEGEGDFLFTGEEILAGTGFRSDRRAHDEAREFFGRPVVSLTLVDPRWYHLDTALAVLGDGHVMYYPPAFSAQSRALLAERFPDAVLADEADAAVFGLNALSDGRNVVLPRQAVGLAAHLRERGYTPVGADLTEMLKAGGSVKCCTLELRTR</sequence>
<dbReference type="Gene3D" id="3.75.10.10">
    <property type="entry name" value="L-arginine/glycine Amidinotransferase, Chain A"/>
    <property type="match status" value="1"/>
</dbReference>
<gene>
    <name evidence="3" type="ORF">HF200_25190</name>
</gene>
<evidence type="ECO:0000313" key="3">
    <source>
        <dbReference type="EMBL" id="NKQ27616.1"/>
    </source>
</evidence>
<dbReference type="Proteomes" id="UP000744032">
    <property type="component" value="Unassembled WGS sequence"/>
</dbReference>
<proteinExistence type="inferred from homology"/>
<dbReference type="PANTHER" id="PTHR12737:SF9">
    <property type="entry name" value="DIMETHYLARGININASE"/>
    <property type="match status" value="1"/>
</dbReference>
<dbReference type="Pfam" id="PF19420">
    <property type="entry name" value="DDAH_eukar"/>
    <property type="match status" value="1"/>
</dbReference>
<comment type="caution">
    <text evidence="3">The sequence shown here is derived from an EMBL/GenBank/DDBJ whole genome shotgun (WGS) entry which is preliminary data.</text>
</comment>
<keyword evidence="2" id="KW-0378">Hydrolase</keyword>
<evidence type="ECO:0000313" key="4">
    <source>
        <dbReference type="Proteomes" id="UP000744032"/>
    </source>
</evidence>
<keyword evidence="4" id="KW-1185">Reference proteome</keyword>